<evidence type="ECO:0000256" key="1">
    <source>
        <dbReference type="SAM" id="MobiDB-lite"/>
    </source>
</evidence>
<comment type="caution">
    <text evidence="2">The sequence shown here is derived from an EMBL/GenBank/DDBJ whole genome shotgun (WGS) entry which is preliminary data.</text>
</comment>
<dbReference type="InterPro" id="IPR023393">
    <property type="entry name" value="START-like_dom_sf"/>
</dbReference>
<gene>
    <name evidence="2" type="ORF">TeGR_g7490</name>
</gene>
<organism evidence="2 3">
    <name type="scientific">Tetraparma gracilis</name>
    <dbReference type="NCBI Taxonomy" id="2962635"/>
    <lineage>
        <taxon>Eukaryota</taxon>
        <taxon>Sar</taxon>
        <taxon>Stramenopiles</taxon>
        <taxon>Ochrophyta</taxon>
        <taxon>Bolidophyceae</taxon>
        <taxon>Parmales</taxon>
        <taxon>Triparmaceae</taxon>
        <taxon>Tetraparma</taxon>
    </lineage>
</organism>
<evidence type="ECO:0008006" key="4">
    <source>
        <dbReference type="Google" id="ProtNLM"/>
    </source>
</evidence>
<evidence type="ECO:0000313" key="2">
    <source>
        <dbReference type="EMBL" id="GMI24686.1"/>
    </source>
</evidence>
<feature type="compositionally biased region" description="Pro residues" evidence="1">
    <location>
        <begin position="8"/>
        <end position="24"/>
    </location>
</feature>
<dbReference type="SUPFAM" id="SSF55961">
    <property type="entry name" value="Bet v1-like"/>
    <property type="match status" value="1"/>
</dbReference>
<accession>A0ABQ6MEP8</accession>
<dbReference type="EMBL" id="BRYB01004037">
    <property type="protein sequence ID" value="GMI24686.1"/>
    <property type="molecule type" value="Genomic_DNA"/>
</dbReference>
<reference evidence="2 3" key="1">
    <citation type="journal article" date="2023" name="Commun. Biol.">
        <title>Genome analysis of Parmales, the sister group of diatoms, reveals the evolutionary specialization of diatoms from phago-mixotrophs to photoautotrophs.</title>
        <authorList>
            <person name="Ban H."/>
            <person name="Sato S."/>
            <person name="Yoshikawa S."/>
            <person name="Yamada K."/>
            <person name="Nakamura Y."/>
            <person name="Ichinomiya M."/>
            <person name="Sato N."/>
            <person name="Blanc-Mathieu R."/>
            <person name="Endo H."/>
            <person name="Kuwata A."/>
            <person name="Ogata H."/>
        </authorList>
    </citation>
    <scope>NUCLEOTIDE SEQUENCE [LARGE SCALE GENOMIC DNA]</scope>
</reference>
<protein>
    <recommendedName>
        <fullName evidence="4">START domain-containing protein</fullName>
    </recommendedName>
</protein>
<feature type="non-terminal residue" evidence="2">
    <location>
        <position position="1"/>
    </location>
</feature>
<evidence type="ECO:0000313" key="3">
    <source>
        <dbReference type="Proteomes" id="UP001165060"/>
    </source>
</evidence>
<keyword evidence="3" id="KW-1185">Reference proteome</keyword>
<dbReference type="Gene3D" id="3.30.530.20">
    <property type="match status" value="1"/>
</dbReference>
<dbReference type="Proteomes" id="UP001165060">
    <property type="component" value="Unassembled WGS sequence"/>
</dbReference>
<sequence>LSRAYQGQPPPARDPDSPGLPPPTRELVTRSVKQGMGIGGKKKFSHDFEVTAVSPTSVRFRRHPDAAPASHDASGTLTMVGAEHNTTRLSMAAQMAAAGEGAPAAANVPTAKEAHVLLDDLLLLLPALFAMFERSAAVDEAVLGQLTERFQTASTEPSADEAALLDKARAYNDKVWKRLKGSVRDPVEKWRASVGEKSAWGKAVGSVDAAAARVLAYLWYFESYERKNQKNANLIRLGIEIPNSHSMFQLIEVNIGAGQKRFYACKWTWSLEPDGGFFVAVTSVQDLPEGEEKAAILDTVEKTKSSDAVILSQSRGLYRISRLAKNVCRVSLVAQGVIGGWVPDQAMKFLIRKVLGIVDDMRDK</sequence>
<feature type="region of interest" description="Disordered" evidence="1">
    <location>
        <begin position="1"/>
        <end position="27"/>
    </location>
</feature>
<proteinExistence type="predicted"/>
<name>A0ABQ6MEP8_9STRA</name>